<dbReference type="EMBL" id="CM027681">
    <property type="protein sequence ID" value="KAG0543912.1"/>
    <property type="molecule type" value="Genomic_DNA"/>
</dbReference>
<reference evidence="4" key="1">
    <citation type="journal article" date="2019" name="BMC Genomics">
        <title>A new reference genome for Sorghum bicolor reveals high levels of sequence similarity between sweet and grain genotypes: implications for the genetics of sugar metabolism.</title>
        <authorList>
            <person name="Cooper E.A."/>
            <person name="Brenton Z.W."/>
            <person name="Flinn B.S."/>
            <person name="Jenkins J."/>
            <person name="Shu S."/>
            <person name="Flowers D."/>
            <person name="Luo F."/>
            <person name="Wang Y."/>
            <person name="Xia P."/>
            <person name="Barry K."/>
            <person name="Daum C."/>
            <person name="Lipzen A."/>
            <person name="Yoshinaga Y."/>
            <person name="Schmutz J."/>
            <person name="Saski C."/>
            <person name="Vermerris W."/>
            <person name="Kresovich S."/>
        </authorList>
    </citation>
    <scope>NUCLEOTIDE SEQUENCE</scope>
</reference>
<dbReference type="Proteomes" id="UP000807115">
    <property type="component" value="Chromosome 2"/>
</dbReference>
<name>A0A921UTG2_SORBI</name>
<sequence length="312" mass="32134">MSEQGGQHVGGTSPSDTAIESFSQLPFVRPKPPQPPASSSSPSSIRLFGFEVPPDAVTSSSATSDATAASSATAAGGQVVVSGAGAGAGDGSGSGGAGRKFECHYCCRNFPTSQALGGHQNAHKRERQHAKRAQYQSAMAMHHAHYPAGYHPHAYPAFTASYHHRFGMPRYEPPPGPPPHYPSWSSHHPTQAAAPPPVVVPRYYGGDAGSLSQPINGSPVPAAALWRVPAVTVAAAAPLVRQERPAPLSLGGGRGEDAMAGARKGNVAAGHGGSRSSSSSSTSSQHERRRAGAAAAAENRENLLRGRRLAIN</sequence>
<feature type="region of interest" description="Disordered" evidence="2">
    <location>
        <begin position="265"/>
        <end position="300"/>
    </location>
</feature>
<feature type="compositionally biased region" description="Polar residues" evidence="2">
    <location>
        <begin position="1"/>
        <end position="24"/>
    </location>
</feature>
<dbReference type="PANTHER" id="PTHR46547:SF19">
    <property type="entry name" value="OS09G0445500 PROTEIN"/>
    <property type="match status" value="1"/>
</dbReference>
<dbReference type="SUPFAM" id="SSF57667">
    <property type="entry name" value="beta-beta-alpha zinc fingers"/>
    <property type="match status" value="1"/>
</dbReference>
<dbReference type="InterPro" id="IPR013087">
    <property type="entry name" value="Znf_C2H2_type"/>
</dbReference>
<dbReference type="PANTHER" id="PTHR46547">
    <property type="entry name" value="ZINC FINGER PROTEIN GIS"/>
    <property type="match status" value="1"/>
</dbReference>
<dbReference type="InterPro" id="IPR044291">
    <property type="entry name" value="GIS/GIS2/ZFP8"/>
</dbReference>
<organism evidence="4 5">
    <name type="scientific">Sorghum bicolor</name>
    <name type="common">Sorghum</name>
    <name type="synonym">Sorghum vulgare</name>
    <dbReference type="NCBI Taxonomy" id="4558"/>
    <lineage>
        <taxon>Eukaryota</taxon>
        <taxon>Viridiplantae</taxon>
        <taxon>Streptophyta</taxon>
        <taxon>Embryophyta</taxon>
        <taxon>Tracheophyta</taxon>
        <taxon>Spermatophyta</taxon>
        <taxon>Magnoliopsida</taxon>
        <taxon>Liliopsida</taxon>
        <taxon>Poales</taxon>
        <taxon>Poaceae</taxon>
        <taxon>PACMAD clade</taxon>
        <taxon>Panicoideae</taxon>
        <taxon>Andropogonodae</taxon>
        <taxon>Andropogoneae</taxon>
        <taxon>Sorghinae</taxon>
        <taxon>Sorghum</taxon>
    </lineage>
</organism>
<dbReference type="GO" id="GO:0008270">
    <property type="term" value="F:zinc ion binding"/>
    <property type="evidence" value="ECO:0007669"/>
    <property type="project" value="UniProtKB-KW"/>
</dbReference>
<keyword evidence="1" id="KW-0479">Metal-binding</keyword>
<dbReference type="AlphaFoldDB" id="A0A921UTG2"/>
<dbReference type="GO" id="GO:0010090">
    <property type="term" value="P:trichome morphogenesis"/>
    <property type="evidence" value="ECO:0007669"/>
    <property type="project" value="InterPro"/>
</dbReference>
<evidence type="ECO:0000313" key="4">
    <source>
        <dbReference type="EMBL" id="KAG0543912.1"/>
    </source>
</evidence>
<evidence type="ECO:0000259" key="3">
    <source>
        <dbReference type="PROSITE" id="PS50157"/>
    </source>
</evidence>
<dbReference type="GO" id="GO:0009739">
    <property type="term" value="P:response to gibberellin"/>
    <property type="evidence" value="ECO:0007669"/>
    <property type="project" value="InterPro"/>
</dbReference>
<gene>
    <name evidence="4" type="ORF">BDA96_02G229700</name>
</gene>
<feature type="compositionally biased region" description="Low complexity" evidence="2">
    <location>
        <begin position="274"/>
        <end position="284"/>
    </location>
</feature>
<evidence type="ECO:0000256" key="1">
    <source>
        <dbReference type="PROSITE-ProRule" id="PRU00042"/>
    </source>
</evidence>
<dbReference type="InterPro" id="IPR036236">
    <property type="entry name" value="Znf_C2H2_sf"/>
</dbReference>
<evidence type="ECO:0000313" key="5">
    <source>
        <dbReference type="Proteomes" id="UP000807115"/>
    </source>
</evidence>
<reference evidence="4" key="2">
    <citation type="submission" date="2020-10" db="EMBL/GenBank/DDBJ databases">
        <authorList>
            <person name="Cooper E.A."/>
            <person name="Brenton Z.W."/>
            <person name="Flinn B.S."/>
            <person name="Jenkins J."/>
            <person name="Shu S."/>
            <person name="Flowers D."/>
            <person name="Luo F."/>
            <person name="Wang Y."/>
            <person name="Xia P."/>
            <person name="Barry K."/>
            <person name="Daum C."/>
            <person name="Lipzen A."/>
            <person name="Yoshinaga Y."/>
            <person name="Schmutz J."/>
            <person name="Saski C."/>
            <person name="Vermerris W."/>
            <person name="Kresovich S."/>
        </authorList>
    </citation>
    <scope>NUCLEOTIDE SEQUENCE</scope>
</reference>
<keyword evidence="1" id="KW-0863">Zinc-finger</keyword>
<feature type="region of interest" description="Disordered" evidence="2">
    <location>
        <begin position="1"/>
        <end position="48"/>
    </location>
</feature>
<dbReference type="GO" id="GO:0003700">
    <property type="term" value="F:DNA-binding transcription factor activity"/>
    <property type="evidence" value="ECO:0007669"/>
    <property type="project" value="InterPro"/>
</dbReference>
<comment type="caution">
    <text evidence="4">The sequence shown here is derived from an EMBL/GenBank/DDBJ whole genome shotgun (WGS) entry which is preliminary data.</text>
</comment>
<proteinExistence type="predicted"/>
<dbReference type="PROSITE" id="PS50157">
    <property type="entry name" value="ZINC_FINGER_C2H2_2"/>
    <property type="match status" value="1"/>
</dbReference>
<dbReference type="Gene3D" id="3.30.160.60">
    <property type="entry name" value="Classic Zinc Finger"/>
    <property type="match status" value="1"/>
</dbReference>
<feature type="domain" description="C2H2-type" evidence="3">
    <location>
        <begin position="101"/>
        <end position="128"/>
    </location>
</feature>
<keyword evidence="1" id="KW-0862">Zinc</keyword>
<protein>
    <recommendedName>
        <fullName evidence="3">C2H2-type domain-containing protein</fullName>
    </recommendedName>
</protein>
<accession>A0A921UTG2</accession>
<dbReference type="PROSITE" id="PS00028">
    <property type="entry name" value="ZINC_FINGER_C2H2_1"/>
    <property type="match status" value="1"/>
</dbReference>
<evidence type="ECO:0000256" key="2">
    <source>
        <dbReference type="SAM" id="MobiDB-lite"/>
    </source>
</evidence>